<keyword evidence="3" id="KW-0202">Cytokine</keyword>
<dbReference type="AlphaFoldDB" id="A0AA47P9G1"/>
<comment type="subcellular location">
    <subcellularLocation>
        <location evidence="1">Secreted</location>
    </subcellularLocation>
</comment>
<dbReference type="Pfam" id="PF06083">
    <property type="entry name" value="IL17"/>
    <property type="match status" value="1"/>
</dbReference>
<keyword evidence="4" id="KW-0964">Secreted</keyword>
<dbReference type="InterPro" id="IPR029034">
    <property type="entry name" value="Cystine-knot_cytokine"/>
</dbReference>
<sequence length="172" mass="19088">MSIHMFHTQLLVVLLGVSCVAVRANASHCYDEEQLEERAQKELKRLHQHFLDPKPEPAGPAAAPGGRCPVGLYAGLSSQPLHTRSISPWRYVYDTDKDRFPRRISVAECLCGGCITLRPGEDTAAEDFTYLSAAVLQHRLVLKKELCKDGRYRLVPHDQAVAVGCTCATPNY</sequence>
<evidence type="ECO:0000256" key="4">
    <source>
        <dbReference type="ARBA" id="ARBA00022525"/>
    </source>
</evidence>
<dbReference type="InterPro" id="IPR020440">
    <property type="entry name" value="IL-17_chr"/>
</dbReference>
<evidence type="ECO:0000256" key="2">
    <source>
        <dbReference type="ARBA" id="ARBA00007236"/>
    </source>
</evidence>
<dbReference type="Gene3D" id="2.10.90.10">
    <property type="entry name" value="Cystine-knot cytokines"/>
    <property type="match status" value="1"/>
</dbReference>
<name>A0AA47P9G1_MERPO</name>
<evidence type="ECO:0000256" key="1">
    <source>
        <dbReference type="ARBA" id="ARBA00004613"/>
    </source>
</evidence>
<dbReference type="EMBL" id="JAOPHQ010000048">
    <property type="protein sequence ID" value="KAK0155991.1"/>
    <property type="molecule type" value="Genomic_DNA"/>
</dbReference>
<dbReference type="Proteomes" id="UP001174136">
    <property type="component" value="Unassembled WGS sequence"/>
</dbReference>
<evidence type="ECO:0000313" key="7">
    <source>
        <dbReference type="EMBL" id="KAK0155991.1"/>
    </source>
</evidence>
<proteinExistence type="inferred from homology"/>
<feature type="signal peptide" evidence="6">
    <location>
        <begin position="1"/>
        <end position="26"/>
    </location>
</feature>
<evidence type="ECO:0000256" key="5">
    <source>
        <dbReference type="ARBA" id="ARBA00022729"/>
    </source>
</evidence>
<dbReference type="InterPro" id="IPR010345">
    <property type="entry name" value="IL-17_fam"/>
</dbReference>
<accession>A0AA47P9G1</accession>
<organism evidence="7 8">
    <name type="scientific">Merluccius polli</name>
    <name type="common">Benguela hake</name>
    <name type="synonym">Merluccius cadenati</name>
    <dbReference type="NCBI Taxonomy" id="89951"/>
    <lineage>
        <taxon>Eukaryota</taxon>
        <taxon>Metazoa</taxon>
        <taxon>Chordata</taxon>
        <taxon>Craniata</taxon>
        <taxon>Vertebrata</taxon>
        <taxon>Euteleostomi</taxon>
        <taxon>Actinopterygii</taxon>
        <taxon>Neopterygii</taxon>
        <taxon>Teleostei</taxon>
        <taxon>Neoteleostei</taxon>
        <taxon>Acanthomorphata</taxon>
        <taxon>Zeiogadaria</taxon>
        <taxon>Gadariae</taxon>
        <taxon>Gadiformes</taxon>
        <taxon>Gadoidei</taxon>
        <taxon>Merlucciidae</taxon>
        <taxon>Merluccius</taxon>
    </lineage>
</organism>
<dbReference type="SUPFAM" id="SSF57501">
    <property type="entry name" value="Cystine-knot cytokines"/>
    <property type="match status" value="1"/>
</dbReference>
<keyword evidence="8" id="KW-1185">Reference proteome</keyword>
<evidence type="ECO:0000256" key="6">
    <source>
        <dbReference type="SAM" id="SignalP"/>
    </source>
</evidence>
<evidence type="ECO:0000256" key="3">
    <source>
        <dbReference type="ARBA" id="ARBA00022514"/>
    </source>
</evidence>
<dbReference type="GO" id="GO:0005125">
    <property type="term" value="F:cytokine activity"/>
    <property type="evidence" value="ECO:0007669"/>
    <property type="project" value="UniProtKB-KW"/>
</dbReference>
<evidence type="ECO:0000313" key="8">
    <source>
        <dbReference type="Proteomes" id="UP001174136"/>
    </source>
</evidence>
<dbReference type="GO" id="GO:0006954">
    <property type="term" value="P:inflammatory response"/>
    <property type="evidence" value="ECO:0007669"/>
    <property type="project" value="InterPro"/>
</dbReference>
<gene>
    <name evidence="7" type="primary">IL17C</name>
    <name evidence="7" type="ORF">N1851_001460</name>
</gene>
<comment type="similarity">
    <text evidence="2">Belongs to the IL-17 family.</text>
</comment>
<comment type="caution">
    <text evidence="7">The sequence shown here is derived from an EMBL/GenBank/DDBJ whole genome shotgun (WGS) entry which is preliminary data.</text>
</comment>
<reference evidence="7" key="1">
    <citation type="journal article" date="2023" name="Front. Mar. Sci.">
        <title>A new Merluccius polli reference genome to investigate the effects of global change in West African waters.</title>
        <authorList>
            <person name="Mateo J.L."/>
            <person name="Blanco-Fernandez C."/>
            <person name="Garcia-Vazquez E."/>
            <person name="Machado-Schiaffino G."/>
        </authorList>
    </citation>
    <scope>NUCLEOTIDE SEQUENCE</scope>
    <source>
        <strain evidence="7">C29</strain>
        <tissue evidence="7">Fin</tissue>
    </source>
</reference>
<protein>
    <submittedName>
        <fullName evidence="7">Interleukin-17C</fullName>
    </submittedName>
</protein>
<feature type="chain" id="PRO_5041337928" evidence="6">
    <location>
        <begin position="27"/>
        <end position="172"/>
    </location>
</feature>
<dbReference type="PRINTS" id="PR01932">
    <property type="entry name" value="INTRLEUKIN17"/>
</dbReference>
<dbReference type="GO" id="GO:0005615">
    <property type="term" value="C:extracellular space"/>
    <property type="evidence" value="ECO:0007669"/>
    <property type="project" value="UniProtKB-KW"/>
</dbReference>
<keyword evidence="5 6" id="KW-0732">Signal</keyword>